<gene>
    <name evidence="1" type="ORF">N658DRAFT_153643</name>
</gene>
<reference evidence="1" key="1">
    <citation type="journal article" date="2023" name="Mol. Phylogenet. Evol.">
        <title>Genome-scale phylogeny and comparative genomics of the fungal order Sordariales.</title>
        <authorList>
            <person name="Hensen N."/>
            <person name="Bonometti L."/>
            <person name="Westerberg I."/>
            <person name="Brannstrom I.O."/>
            <person name="Guillou S."/>
            <person name="Cros-Aarteil S."/>
            <person name="Calhoun S."/>
            <person name="Haridas S."/>
            <person name="Kuo A."/>
            <person name="Mondo S."/>
            <person name="Pangilinan J."/>
            <person name="Riley R."/>
            <person name="LaButti K."/>
            <person name="Andreopoulos B."/>
            <person name="Lipzen A."/>
            <person name="Chen C."/>
            <person name="Yan M."/>
            <person name="Daum C."/>
            <person name="Ng V."/>
            <person name="Clum A."/>
            <person name="Steindorff A."/>
            <person name="Ohm R.A."/>
            <person name="Martin F."/>
            <person name="Silar P."/>
            <person name="Natvig D.O."/>
            <person name="Lalanne C."/>
            <person name="Gautier V."/>
            <person name="Ament-Velasquez S.L."/>
            <person name="Kruys A."/>
            <person name="Hutchinson M.I."/>
            <person name="Powell A.J."/>
            <person name="Barry K."/>
            <person name="Miller A.N."/>
            <person name="Grigoriev I.V."/>
            <person name="Debuchy R."/>
            <person name="Gladieux P."/>
            <person name="Hiltunen Thoren M."/>
            <person name="Johannesson H."/>
        </authorList>
    </citation>
    <scope>NUCLEOTIDE SEQUENCE</scope>
    <source>
        <strain evidence="1">CBS 757.83</strain>
    </source>
</reference>
<dbReference type="AlphaFoldDB" id="A0AAN6PZZ9"/>
<sequence length="72" mass="7761">MQLTRICHICLTAAGKAPVKIIIHTLLPPECLHMCVAGAVGVFFLRPPSWLASHLLGCFTSYPSLSLHGMCS</sequence>
<evidence type="ECO:0000313" key="1">
    <source>
        <dbReference type="EMBL" id="KAK4099769.1"/>
    </source>
</evidence>
<comment type="caution">
    <text evidence="1">The sequence shown here is derived from an EMBL/GenBank/DDBJ whole genome shotgun (WGS) entry which is preliminary data.</text>
</comment>
<protein>
    <submittedName>
        <fullName evidence="1">Uncharacterized protein</fullName>
    </submittedName>
</protein>
<dbReference type="Proteomes" id="UP001305647">
    <property type="component" value="Unassembled WGS sequence"/>
</dbReference>
<keyword evidence="2" id="KW-1185">Reference proteome</keyword>
<evidence type="ECO:0000313" key="2">
    <source>
        <dbReference type="Proteomes" id="UP001305647"/>
    </source>
</evidence>
<dbReference type="EMBL" id="MU863646">
    <property type="protein sequence ID" value="KAK4099769.1"/>
    <property type="molecule type" value="Genomic_DNA"/>
</dbReference>
<accession>A0AAN6PZZ9</accession>
<reference evidence="1" key="2">
    <citation type="submission" date="2023-05" db="EMBL/GenBank/DDBJ databases">
        <authorList>
            <consortium name="Lawrence Berkeley National Laboratory"/>
            <person name="Steindorff A."/>
            <person name="Hensen N."/>
            <person name="Bonometti L."/>
            <person name="Westerberg I."/>
            <person name="Brannstrom I.O."/>
            <person name="Guillou S."/>
            <person name="Cros-Aarteil S."/>
            <person name="Calhoun S."/>
            <person name="Haridas S."/>
            <person name="Kuo A."/>
            <person name="Mondo S."/>
            <person name="Pangilinan J."/>
            <person name="Riley R."/>
            <person name="Labutti K."/>
            <person name="Andreopoulos B."/>
            <person name="Lipzen A."/>
            <person name="Chen C."/>
            <person name="Yanf M."/>
            <person name="Daum C."/>
            <person name="Ng V."/>
            <person name="Clum A."/>
            <person name="Ohm R."/>
            <person name="Martin F."/>
            <person name="Silar P."/>
            <person name="Natvig D."/>
            <person name="Lalanne C."/>
            <person name="Gautier V."/>
            <person name="Ament-Velasquez S.L."/>
            <person name="Kruys A."/>
            <person name="Hutchinson M.I."/>
            <person name="Powell A.J."/>
            <person name="Barry K."/>
            <person name="Miller A.N."/>
            <person name="Grigoriev I.V."/>
            <person name="Debuchy R."/>
            <person name="Gladieux P."/>
            <person name="Thoren M.H."/>
            <person name="Johannesson H."/>
        </authorList>
    </citation>
    <scope>NUCLEOTIDE SEQUENCE</scope>
    <source>
        <strain evidence="1">CBS 757.83</strain>
    </source>
</reference>
<organism evidence="1 2">
    <name type="scientific">Parathielavia hyrcaniae</name>
    <dbReference type="NCBI Taxonomy" id="113614"/>
    <lineage>
        <taxon>Eukaryota</taxon>
        <taxon>Fungi</taxon>
        <taxon>Dikarya</taxon>
        <taxon>Ascomycota</taxon>
        <taxon>Pezizomycotina</taxon>
        <taxon>Sordariomycetes</taxon>
        <taxon>Sordariomycetidae</taxon>
        <taxon>Sordariales</taxon>
        <taxon>Chaetomiaceae</taxon>
        <taxon>Parathielavia</taxon>
    </lineage>
</organism>
<proteinExistence type="predicted"/>
<name>A0AAN6PZZ9_9PEZI</name>